<proteinExistence type="predicted"/>
<sequence length="922" mass="107480">MEELNIIKNEINKVKTHYSDSLLLGLVNLNTTQIDHLEKRAVTSLRSYSQKGLLRVEESYYLSLYAVHYAKHLYSSGRYWEDLSSTLGFDEGIIREAFITAMKYTYKKEKWAFYRTTRNEYVETIRMHSVIGNDHSGDNIIYGFYLVYLKDFETQVTKEKLDLFFPYLKEIFQPFESTDEGEYVNTYNGIAYVRGLMPKSFARAFNINDQAVGALIEQMFIYFDTLNNNTLLPASFDGYLKKKIEASMASNNNFINDYTKPLVKNRRKNQGITEVVTQSYKGTEINIPSHFIDFKSNERHKADVIFYDGEKVVKRLDLTIKDGAIGWRSEAATFRLRSPLTRFRYEIRKISSGEIVYDSGSKFYTKNRKVDANSIETVKEEVPVLHKILSNNKKEQKSLHHLKTGEIYSIKTQKNVKIVHAHTVQHNNETIFVMKDKTAILINEERYTARNNHLIVSVSNNEYLSTISLVDNNELKRVYSGNLRFKVRLGVPYELSQLSVDINGEIIDGTELRRTVLKEVSLYNEGDFKFTFDFYDLFKTGKNTLKVFIGLNNLKLPIADIEFYYSNAVPFSYEWVTFNQDHYINLQSDAHLTINQTKDRQITVQTRDNSLIWALSSSNEKEESKVIESNEFIHLPLVSVERGIVSQDDKKEVLQEVYDSSYLKTEDYIKELIGSIGINSFFHQIADDKEQMIKTLTNILMEVDGYFIKLIVSELHLILNNKVVEGYITERYILPLITSLNLRHLNNTYYKVFSQFLNQMKTDLYDTDLLITFKPKEGQIKLDKASKLIVNELSTHRRNRAFTLYKIAADTSMTRYKTINSVKDMYKKNPSRSYEEYIEIVEWYREFLVGNPIDITSVHTETFIDMLLFHIQQTDALPLAEYMNRLEASSQLIDSEHGDIKKYVRTRLVDMAEVFNLEVTVR</sequence>
<dbReference type="Proteomes" id="UP000199081">
    <property type="component" value="Unassembled WGS sequence"/>
</dbReference>
<evidence type="ECO:0000313" key="1">
    <source>
        <dbReference type="EMBL" id="SEK52894.1"/>
    </source>
</evidence>
<reference evidence="2" key="1">
    <citation type="submission" date="2016-10" db="EMBL/GenBank/DDBJ databases">
        <authorList>
            <person name="Varghese N."/>
            <person name="Submissions S."/>
        </authorList>
    </citation>
    <scope>NUCLEOTIDE SEQUENCE [LARGE SCALE GENOMIC DNA]</scope>
    <source>
        <strain evidence="2">DSM 19183</strain>
    </source>
</reference>
<evidence type="ECO:0000313" key="2">
    <source>
        <dbReference type="Proteomes" id="UP000199081"/>
    </source>
</evidence>
<dbReference type="AlphaFoldDB" id="A0A1H7HRU3"/>
<organism evidence="1 2">
    <name type="scientific">Alkalibacterium pelagium</name>
    <dbReference type="NCBI Taxonomy" id="426702"/>
    <lineage>
        <taxon>Bacteria</taxon>
        <taxon>Bacillati</taxon>
        <taxon>Bacillota</taxon>
        <taxon>Bacilli</taxon>
        <taxon>Lactobacillales</taxon>
        <taxon>Carnobacteriaceae</taxon>
        <taxon>Alkalibacterium</taxon>
    </lineage>
</organism>
<name>A0A1H7HRU3_9LACT</name>
<protein>
    <submittedName>
        <fullName evidence="1">Uncharacterized protein</fullName>
    </submittedName>
</protein>
<dbReference type="RefSeq" id="WP_091479347.1">
    <property type="nucleotide sequence ID" value="NZ_BJYC01000006.1"/>
</dbReference>
<dbReference type="EMBL" id="FNZU01000003">
    <property type="protein sequence ID" value="SEK52894.1"/>
    <property type="molecule type" value="Genomic_DNA"/>
</dbReference>
<accession>A0A1H7HRU3</accession>
<dbReference type="OrthoDB" id="2167199at2"/>
<gene>
    <name evidence="1" type="ORF">SAMN04488099_103156</name>
</gene>
<keyword evidence="2" id="KW-1185">Reference proteome</keyword>
<dbReference type="STRING" id="426702.SAMN04488099_103156"/>